<dbReference type="SMART" id="SM00320">
    <property type="entry name" value="WD40"/>
    <property type="match status" value="9"/>
</dbReference>
<dbReference type="InterPro" id="IPR056884">
    <property type="entry name" value="NPHP3-like_N"/>
</dbReference>
<evidence type="ECO:0000313" key="7">
    <source>
        <dbReference type="Proteomes" id="UP001373714"/>
    </source>
</evidence>
<dbReference type="InterPro" id="IPR019775">
    <property type="entry name" value="WD40_repeat_CS"/>
</dbReference>
<feature type="repeat" description="WD" evidence="3">
    <location>
        <begin position="790"/>
        <end position="830"/>
    </location>
</feature>
<accession>A0AAV9UCA6</accession>
<organism evidence="6 7">
    <name type="scientific">Orbilia blumenaviensis</name>
    <dbReference type="NCBI Taxonomy" id="1796055"/>
    <lineage>
        <taxon>Eukaryota</taxon>
        <taxon>Fungi</taxon>
        <taxon>Dikarya</taxon>
        <taxon>Ascomycota</taxon>
        <taxon>Pezizomycotina</taxon>
        <taxon>Orbiliomycetes</taxon>
        <taxon>Orbiliales</taxon>
        <taxon>Orbiliaceae</taxon>
        <taxon>Orbilia</taxon>
    </lineage>
</organism>
<dbReference type="PANTHER" id="PTHR19848:SF8">
    <property type="entry name" value="F-BOX AND WD REPEAT DOMAIN CONTAINING 7"/>
    <property type="match status" value="1"/>
</dbReference>
<dbReference type="InterPro" id="IPR027417">
    <property type="entry name" value="P-loop_NTPase"/>
</dbReference>
<keyword evidence="1 3" id="KW-0853">WD repeat</keyword>
<dbReference type="PROSITE" id="PS50294">
    <property type="entry name" value="WD_REPEATS_REGION"/>
    <property type="match status" value="5"/>
</dbReference>
<dbReference type="PROSITE" id="PS00678">
    <property type="entry name" value="WD_REPEATS_1"/>
    <property type="match status" value="3"/>
</dbReference>
<dbReference type="InterPro" id="IPR011044">
    <property type="entry name" value="Quino_amine_DH_bsu"/>
</dbReference>
<evidence type="ECO:0000313" key="6">
    <source>
        <dbReference type="EMBL" id="KAK6338186.1"/>
    </source>
</evidence>
<name>A0AAV9UCA6_9PEZI</name>
<dbReference type="PANTHER" id="PTHR19848">
    <property type="entry name" value="WD40 REPEAT PROTEIN"/>
    <property type="match status" value="1"/>
</dbReference>
<sequence>MADPLSTIASIIAIIQAINGCWKFYSGVKGAKSDVEKLGVEVASIQGLVEQVDKLIRDPKYSGLSESKELLGALKGCQDELQQLQDKLNSQKEHRSLGFFKRTKWPFVKSGVAEIVNGLERWKASINLLLNIYQADTIRNVNQKFDLAGLPVAKGAAYGNFEDRHEPECLPGTRIELRKLVTDWIDAPRGTGECIFWLSGVAGTGKSTISRTTAKELREKNQLAASFFFRRGEQDRGGIARLFTTLASQLANNIVEFRRIVQKVIEEDPSITGMDPVEQFNRLILQPLSELQDPEPQSRYKKILVVIDALDECDQEKDQGLIVTLLSQLKDIKHADVRIFLTSRPELPIRLGFKKLSQDSHRNIILHEIPGTDRDIRILLNDEFSKIRDNQDLPSDWPGEEIIQKLVEMAVPLFIFAATACRFIADDNWDAQERVKIVMDYQDLSKTEGLEKTYLPIFMQLIKGQNCDEREALATDFTKIVGAIVNLATPLSIRSLSRLISVPERTIDLRLKKLHSVLNIPTEANSDDPVRTFHLSFRDFLVGKTLQDHKDLSQFWINEKEIHKILARRCIELMSNTEGLGLKEDICCLGLSGILRSEIDDKTIQEHISPQLQYACRYWIYHHSQSGDKIRDNDQTHQFLERSLLHWLEAESLLDDIESTIQMISDLKAMADAEQGGNFLALVHDIKRFLFRNKYIIGKAPLQTYVSAIMFIPEESLVRKLFDPKKMISWGRQFSWMERKWDAALQTVEGHTRVVRAIAFFDGIIASGCDSGEIRLWNASTGAPLRMIGGRAHTSGVNGLAFSSNGILASASDDRTVKTWNTDTGVLLRTLTGHADGVSAVAFSSGGVLASGSDDSTVKLWDADGTLLRTLEGHESGVSAITFFKGIIISRSRDGTVRLWDAGGASLRTLKAHGTTVAAITVNSGGILAGGCFDGTVRLWDLNELDSRPNGLPLQILERHTGRVTAIKFSSDGKFLATGSRDNTIKLWGEDGALLRTLEGGRYGINYLAFSCDNILASISDGEIKLWNMDGELLSTIDDDKQLDYPLTFSPDGKTLAFFTYRSGQIKLWRMGEKLLRQLTPSVINSGFNLVFSFDGKTLASAHLNHDVINLHDANTGTLLRVLKGHTAEPRIIAFSSNDKLLVSASGFEDKTVRLWDTSTGEQLEKYTDSDQVLAFASDANTIKLWDVQTLASLRSFAVSELPAKSSSSTDTGHYRKTSQQFCGVEQHHVIVRGEWLSQGRNSIWLPPEYRWSRWAIYGNRVALGCRSGLVFFIEFEH</sequence>
<dbReference type="Pfam" id="PF07676">
    <property type="entry name" value="PD40"/>
    <property type="match status" value="1"/>
</dbReference>
<feature type="repeat" description="WD" evidence="3">
    <location>
        <begin position="910"/>
        <end position="943"/>
    </location>
</feature>
<dbReference type="PRINTS" id="PR00320">
    <property type="entry name" value="GPROTEINBRPT"/>
</dbReference>
<keyword evidence="4" id="KW-0175">Coiled coil</keyword>
<dbReference type="Gene3D" id="2.130.10.10">
    <property type="entry name" value="YVTN repeat-like/Quinoprotein amine dehydrogenase"/>
    <property type="match status" value="3"/>
</dbReference>
<proteinExistence type="predicted"/>
<dbReference type="InterPro" id="IPR001680">
    <property type="entry name" value="WD40_rpt"/>
</dbReference>
<keyword evidence="7" id="KW-1185">Reference proteome</keyword>
<dbReference type="Pfam" id="PF00400">
    <property type="entry name" value="WD40"/>
    <property type="match status" value="8"/>
</dbReference>
<dbReference type="EMBL" id="JAVHNS010000012">
    <property type="protein sequence ID" value="KAK6338186.1"/>
    <property type="molecule type" value="Genomic_DNA"/>
</dbReference>
<evidence type="ECO:0000256" key="1">
    <source>
        <dbReference type="ARBA" id="ARBA00022574"/>
    </source>
</evidence>
<evidence type="ECO:0000256" key="3">
    <source>
        <dbReference type="PROSITE-ProRule" id="PRU00221"/>
    </source>
</evidence>
<feature type="repeat" description="WD" evidence="3">
    <location>
        <begin position="831"/>
        <end position="862"/>
    </location>
</feature>
<dbReference type="PROSITE" id="PS50082">
    <property type="entry name" value="WD_REPEATS_2"/>
    <property type="match status" value="7"/>
</dbReference>
<feature type="repeat" description="WD" evidence="3">
    <location>
        <begin position="957"/>
        <end position="988"/>
    </location>
</feature>
<gene>
    <name evidence="6" type="ORF">TWF730_002261</name>
</gene>
<evidence type="ECO:0000259" key="5">
    <source>
        <dbReference type="Pfam" id="PF24883"/>
    </source>
</evidence>
<reference evidence="6 7" key="1">
    <citation type="submission" date="2019-10" db="EMBL/GenBank/DDBJ databases">
        <authorList>
            <person name="Palmer J.M."/>
        </authorList>
    </citation>
    <scope>NUCLEOTIDE SEQUENCE [LARGE SCALE GENOMIC DNA]</scope>
    <source>
        <strain evidence="6 7">TWF730</strain>
    </source>
</reference>
<dbReference type="InterPro" id="IPR011659">
    <property type="entry name" value="WD40"/>
</dbReference>
<feature type="repeat" description="WD" evidence="3">
    <location>
        <begin position="1123"/>
        <end position="1166"/>
    </location>
</feature>
<dbReference type="SUPFAM" id="SSF50969">
    <property type="entry name" value="YVTN repeat-like/Quinoprotein amine dehydrogenase"/>
    <property type="match status" value="1"/>
</dbReference>
<dbReference type="CDD" id="cd00200">
    <property type="entry name" value="WD40"/>
    <property type="match status" value="2"/>
</dbReference>
<feature type="repeat" description="WD" evidence="3">
    <location>
        <begin position="748"/>
        <end position="787"/>
    </location>
</feature>
<evidence type="ECO:0000256" key="2">
    <source>
        <dbReference type="ARBA" id="ARBA00022737"/>
    </source>
</evidence>
<dbReference type="Pfam" id="PF24883">
    <property type="entry name" value="NPHP3_N"/>
    <property type="match status" value="1"/>
</dbReference>
<protein>
    <recommendedName>
        <fullName evidence="5">Nephrocystin 3-like N-terminal domain-containing protein</fullName>
    </recommendedName>
</protein>
<feature type="repeat" description="WD" evidence="3">
    <location>
        <begin position="871"/>
        <end position="901"/>
    </location>
</feature>
<keyword evidence="2" id="KW-0677">Repeat</keyword>
<dbReference type="InterPro" id="IPR036322">
    <property type="entry name" value="WD40_repeat_dom_sf"/>
</dbReference>
<dbReference type="AlphaFoldDB" id="A0AAV9UCA6"/>
<comment type="caution">
    <text evidence="6">The sequence shown here is derived from an EMBL/GenBank/DDBJ whole genome shotgun (WGS) entry which is preliminary data.</text>
</comment>
<dbReference type="Proteomes" id="UP001373714">
    <property type="component" value="Unassembled WGS sequence"/>
</dbReference>
<feature type="coiled-coil region" evidence="4">
    <location>
        <begin position="67"/>
        <end position="94"/>
    </location>
</feature>
<feature type="domain" description="Nephrocystin 3-like N-terminal" evidence="5">
    <location>
        <begin position="181"/>
        <end position="344"/>
    </location>
</feature>
<dbReference type="SUPFAM" id="SSF52540">
    <property type="entry name" value="P-loop containing nucleoside triphosphate hydrolases"/>
    <property type="match status" value="1"/>
</dbReference>
<dbReference type="SUPFAM" id="SSF50978">
    <property type="entry name" value="WD40 repeat-like"/>
    <property type="match status" value="1"/>
</dbReference>
<dbReference type="Gene3D" id="3.40.50.300">
    <property type="entry name" value="P-loop containing nucleotide triphosphate hydrolases"/>
    <property type="match status" value="1"/>
</dbReference>
<dbReference type="InterPro" id="IPR020472">
    <property type="entry name" value="WD40_PAC1"/>
</dbReference>
<dbReference type="InterPro" id="IPR015943">
    <property type="entry name" value="WD40/YVTN_repeat-like_dom_sf"/>
</dbReference>
<evidence type="ECO:0000256" key="4">
    <source>
        <dbReference type="SAM" id="Coils"/>
    </source>
</evidence>